<dbReference type="Proteomes" id="UP000292085">
    <property type="component" value="Unassembled WGS sequence"/>
</dbReference>
<comment type="caution">
    <text evidence="3">The sequence shown here is derived from an EMBL/GenBank/DDBJ whole genome shotgun (WGS) entry which is preliminary data.</text>
</comment>
<dbReference type="InterPro" id="IPR007655">
    <property type="entry name" value="Slam_C"/>
</dbReference>
<keyword evidence="4" id="KW-1185">Reference proteome</keyword>
<dbReference type="EMBL" id="SGIS01000063">
    <property type="protein sequence ID" value="RZF60574.1"/>
    <property type="molecule type" value="Genomic_DNA"/>
</dbReference>
<dbReference type="PROSITE" id="PS50005">
    <property type="entry name" value="TPR"/>
    <property type="match status" value="1"/>
</dbReference>
<evidence type="ECO:0000313" key="3">
    <source>
        <dbReference type="EMBL" id="RZF60574.1"/>
    </source>
</evidence>
<sequence>MLVPAGFASASQAVTQCSEQPCVTGLSAQALFAIAADHLAARRTAEAITILRALAGDPNSDYRAEARFRLAQLYERLGDRAAAIGFYRAILAEKPNANRVRLDLARLLALTGDEAGARRELRTAGAVGLPDDVARVVDQFATALRSRRRVGVTFEVAIAPDSNINASTSRNTIETVIDDLPLSPSAQARSGIGLALSGQGFWRAAFGKQTWLTRLSGRADIYGKRRFHDVSASLASGPEYQLGRIRVRPAALVTRRWYGGELYSKGYGGTLNLLRPINRTAQLELETTIAANAFRVHQQDGTFYDASFALDKAFNSRISGRIGARINRQNASDPGYALTTGGLDLLAARRIGRSTVFAQLNGSRTVADARLQLFREARRDWRLDATAGVLLGRWRFQDLSPVIRVTRSESRSNIGLYDFVRTRIEFALSREF</sequence>
<dbReference type="SUPFAM" id="SSF48452">
    <property type="entry name" value="TPR-like"/>
    <property type="match status" value="1"/>
</dbReference>
<gene>
    <name evidence="3" type="ORF">EWE75_22410</name>
</gene>
<feature type="repeat" description="TPR" evidence="1">
    <location>
        <begin position="64"/>
        <end position="97"/>
    </location>
</feature>
<organism evidence="3 4">
    <name type="scientific">Sphingomonas populi</name>
    <dbReference type="NCBI Taxonomy" id="2484750"/>
    <lineage>
        <taxon>Bacteria</taxon>
        <taxon>Pseudomonadati</taxon>
        <taxon>Pseudomonadota</taxon>
        <taxon>Alphaproteobacteria</taxon>
        <taxon>Sphingomonadales</taxon>
        <taxon>Sphingomonadaceae</taxon>
        <taxon>Sphingomonas</taxon>
    </lineage>
</organism>
<dbReference type="InterPro" id="IPR019734">
    <property type="entry name" value="TPR_rpt"/>
</dbReference>
<evidence type="ECO:0000256" key="1">
    <source>
        <dbReference type="PROSITE-ProRule" id="PRU00339"/>
    </source>
</evidence>
<evidence type="ECO:0000259" key="2">
    <source>
        <dbReference type="Pfam" id="PF04575"/>
    </source>
</evidence>
<dbReference type="RefSeq" id="WP_130160296.1">
    <property type="nucleotide sequence ID" value="NZ_SGIS01000063.1"/>
</dbReference>
<protein>
    <submittedName>
        <fullName evidence="3">DUF560 domain-containing protein</fullName>
    </submittedName>
</protein>
<dbReference type="Pfam" id="PF04575">
    <property type="entry name" value="SlipAM"/>
    <property type="match status" value="1"/>
</dbReference>
<dbReference type="InterPro" id="IPR011990">
    <property type="entry name" value="TPR-like_helical_dom_sf"/>
</dbReference>
<feature type="domain" description="Surface lipoprotein assembly modifier C-terminal" evidence="2">
    <location>
        <begin position="156"/>
        <end position="432"/>
    </location>
</feature>
<reference evidence="3 4" key="1">
    <citation type="submission" date="2019-02" db="EMBL/GenBank/DDBJ databases">
        <authorList>
            <person name="Li Y."/>
        </authorList>
    </citation>
    <scope>NUCLEOTIDE SEQUENCE [LARGE SCALE GENOMIC DNA]</scope>
    <source>
        <strain evidence="3 4">3-7</strain>
    </source>
</reference>
<evidence type="ECO:0000313" key="4">
    <source>
        <dbReference type="Proteomes" id="UP000292085"/>
    </source>
</evidence>
<keyword evidence="1" id="KW-0802">TPR repeat</keyword>
<dbReference type="AlphaFoldDB" id="A0A4Q6XSX3"/>
<dbReference type="OrthoDB" id="6116449at2"/>
<proteinExistence type="predicted"/>
<name>A0A4Q6XSX3_9SPHN</name>
<accession>A0A4Q6XSX3</accession>
<dbReference type="Gene3D" id="1.25.40.10">
    <property type="entry name" value="Tetratricopeptide repeat domain"/>
    <property type="match status" value="1"/>
</dbReference>